<sequence length="143" mass="14284">MDNRRARPVAMTMPRPCAPPPQPPHPAASPSFSSPSACKDAAVVAIGNGTVSNATVGIANDGALVVLPLTWRPLHGAAGVVTGDTGANTALPPKPTFGKVLCSTEAVGVGAEPPTTPLLLTLPPNLTPTPTPTPLTVATQCDG</sequence>
<organism evidence="2 3">
    <name type="scientific">Volvox africanus</name>
    <dbReference type="NCBI Taxonomy" id="51714"/>
    <lineage>
        <taxon>Eukaryota</taxon>
        <taxon>Viridiplantae</taxon>
        <taxon>Chlorophyta</taxon>
        <taxon>core chlorophytes</taxon>
        <taxon>Chlorophyceae</taxon>
        <taxon>CS clade</taxon>
        <taxon>Chlamydomonadales</taxon>
        <taxon>Volvocaceae</taxon>
        <taxon>Volvox</taxon>
    </lineage>
</organism>
<evidence type="ECO:0000313" key="2">
    <source>
        <dbReference type="EMBL" id="GIL46292.1"/>
    </source>
</evidence>
<feature type="region of interest" description="Disordered" evidence="1">
    <location>
        <begin position="1"/>
        <end position="34"/>
    </location>
</feature>
<feature type="compositionally biased region" description="Pro residues" evidence="1">
    <location>
        <begin position="16"/>
        <end position="27"/>
    </location>
</feature>
<evidence type="ECO:0000256" key="1">
    <source>
        <dbReference type="SAM" id="MobiDB-lite"/>
    </source>
</evidence>
<comment type="caution">
    <text evidence="2">The sequence shown here is derived from an EMBL/GenBank/DDBJ whole genome shotgun (WGS) entry which is preliminary data.</text>
</comment>
<name>A0A8J4AS07_9CHLO</name>
<proteinExistence type="predicted"/>
<protein>
    <submittedName>
        <fullName evidence="2">Uncharacterized protein</fullName>
    </submittedName>
</protein>
<dbReference type="Proteomes" id="UP000747399">
    <property type="component" value="Unassembled WGS sequence"/>
</dbReference>
<dbReference type="AlphaFoldDB" id="A0A8J4AS07"/>
<keyword evidence="3" id="KW-1185">Reference proteome</keyword>
<evidence type="ECO:0000313" key="3">
    <source>
        <dbReference type="Proteomes" id="UP000747399"/>
    </source>
</evidence>
<accession>A0A8J4AS07</accession>
<dbReference type="EMBL" id="BNCO01000003">
    <property type="protein sequence ID" value="GIL46292.1"/>
    <property type="molecule type" value="Genomic_DNA"/>
</dbReference>
<reference evidence="2" key="1">
    <citation type="journal article" date="2021" name="Proc. Natl. Acad. Sci. U.S.A.">
        <title>Three genomes in the algal genus Volvox reveal the fate of a haploid sex-determining region after a transition to homothallism.</title>
        <authorList>
            <person name="Yamamoto K."/>
            <person name="Hamaji T."/>
            <person name="Kawai-Toyooka H."/>
            <person name="Matsuzaki R."/>
            <person name="Takahashi F."/>
            <person name="Nishimura Y."/>
            <person name="Kawachi M."/>
            <person name="Noguchi H."/>
            <person name="Minakuchi Y."/>
            <person name="Umen J.G."/>
            <person name="Toyoda A."/>
            <person name="Nozaki H."/>
        </authorList>
    </citation>
    <scope>NUCLEOTIDE SEQUENCE</scope>
    <source>
        <strain evidence="2">NIES-3780</strain>
    </source>
</reference>
<gene>
    <name evidence="2" type="ORF">Vafri_3304</name>
</gene>